<gene>
    <name evidence="2" type="ORF">KI387_035149</name>
</gene>
<dbReference type="EMBL" id="JAHRHJ020000007">
    <property type="protein sequence ID" value="KAH9307238.1"/>
    <property type="molecule type" value="Genomic_DNA"/>
</dbReference>
<sequence>KNKGKDSLEGIIDALCNLKRGVQNASESYGSMERNFVNWEARILHAESIVDTILMVNNNLIQKLKECHHKIEDQNRRIGGIHANFVMQEQMVSLLQDQMAKVDNKPNMKLALSSFDSDDSSDSKMDGDSDSEPKPR</sequence>
<evidence type="ECO:0000256" key="1">
    <source>
        <dbReference type="SAM" id="MobiDB-lite"/>
    </source>
</evidence>
<dbReference type="Proteomes" id="UP000824469">
    <property type="component" value="Unassembled WGS sequence"/>
</dbReference>
<feature type="compositionally biased region" description="Basic and acidic residues" evidence="1">
    <location>
        <begin position="121"/>
        <end position="136"/>
    </location>
</feature>
<proteinExistence type="predicted"/>
<reference evidence="2 3" key="1">
    <citation type="journal article" date="2021" name="Nat. Plants">
        <title>The Taxus genome provides insights into paclitaxel biosynthesis.</title>
        <authorList>
            <person name="Xiong X."/>
            <person name="Gou J."/>
            <person name="Liao Q."/>
            <person name="Li Y."/>
            <person name="Zhou Q."/>
            <person name="Bi G."/>
            <person name="Li C."/>
            <person name="Du R."/>
            <person name="Wang X."/>
            <person name="Sun T."/>
            <person name="Guo L."/>
            <person name="Liang H."/>
            <person name="Lu P."/>
            <person name="Wu Y."/>
            <person name="Zhang Z."/>
            <person name="Ro D.K."/>
            <person name="Shang Y."/>
            <person name="Huang S."/>
            <person name="Yan J."/>
        </authorList>
    </citation>
    <scope>NUCLEOTIDE SEQUENCE [LARGE SCALE GENOMIC DNA]</scope>
    <source>
        <strain evidence="2">Ta-2019</strain>
    </source>
</reference>
<evidence type="ECO:0000313" key="3">
    <source>
        <dbReference type="Proteomes" id="UP000824469"/>
    </source>
</evidence>
<dbReference type="AlphaFoldDB" id="A0AA38FQ01"/>
<keyword evidence="3" id="KW-1185">Reference proteome</keyword>
<feature type="non-terminal residue" evidence="2">
    <location>
        <position position="136"/>
    </location>
</feature>
<feature type="non-terminal residue" evidence="2">
    <location>
        <position position="1"/>
    </location>
</feature>
<organism evidence="2 3">
    <name type="scientific">Taxus chinensis</name>
    <name type="common">Chinese yew</name>
    <name type="synonym">Taxus wallichiana var. chinensis</name>
    <dbReference type="NCBI Taxonomy" id="29808"/>
    <lineage>
        <taxon>Eukaryota</taxon>
        <taxon>Viridiplantae</taxon>
        <taxon>Streptophyta</taxon>
        <taxon>Embryophyta</taxon>
        <taxon>Tracheophyta</taxon>
        <taxon>Spermatophyta</taxon>
        <taxon>Pinopsida</taxon>
        <taxon>Pinidae</taxon>
        <taxon>Conifers II</taxon>
        <taxon>Cupressales</taxon>
        <taxon>Taxaceae</taxon>
        <taxon>Taxus</taxon>
    </lineage>
</organism>
<evidence type="ECO:0000313" key="2">
    <source>
        <dbReference type="EMBL" id="KAH9307238.1"/>
    </source>
</evidence>
<comment type="caution">
    <text evidence="2">The sequence shown here is derived from an EMBL/GenBank/DDBJ whole genome shotgun (WGS) entry which is preliminary data.</text>
</comment>
<feature type="region of interest" description="Disordered" evidence="1">
    <location>
        <begin position="110"/>
        <end position="136"/>
    </location>
</feature>
<accession>A0AA38FQ01</accession>
<name>A0AA38FQ01_TAXCH</name>
<protein>
    <submittedName>
        <fullName evidence="2">Uncharacterized protein</fullName>
    </submittedName>
</protein>